<dbReference type="AlphaFoldDB" id="A0A9Q0LZ53"/>
<proteinExistence type="predicted"/>
<evidence type="ECO:0000313" key="5">
    <source>
        <dbReference type="Proteomes" id="UP001142055"/>
    </source>
</evidence>
<keyword evidence="3" id="KW-0732">Signal</keyword>
<dbReference type="Proteomes" id="UP001142055">
    <property type="component" value="Chromosome 3"/>
</dbReference>
<feature type="region of interest" description="Disordered" evidence="1">
    <location>
        <begin position="461"/>
        <end position="483"/>
    </location>
</feature>
<dbReference type="EMBL" id="JAPWDV010000003">
    <property type="protein sequence ID" value="KAJ6217173.1"/>
    <property type="molecule type" value="Genomic_DNA"/>
</dbReference>
<sequence length="483" mass="54753">MATTINHTYLVLCCLLASMYVAISVPIQRSASDHSSTFCRAHTTVNQVYNIGNDVFIVQNSMSIHKFDAVSTQLDAKKKQLNQLFGKNKFQWVDTVISLAGFCEKSPLCSDETWNILNDVNIVIGNRRLSNGEKTYGYALYMNHADEKSFQQITLANASQSLSNLLTKIGMPLKDDETEATLMIGDFWPKYSDNLYYQSGLFFPERGEIIFNVYENRAPLSSRRIIRRKFSNDASNDWNTLETLDSPDFKGMFRLNGKSYTVDKKNIIREILWNKLNQIEFKNLGSIHEFVNCYNNSTLLNEGNKKLIEKADPVENLVKENVEKSTKVVSTTPTQKIIEQTSTTTAATTTTTTRQLSAVHQREIREKEEDENELGISNKNFNDPDGIDDFQSSQSDDPRSHIPTLAEASARGPFNPSDDGLIWTFSILIGVLILLTIIILIPILIIRHNARTDRMYLNKTKKPIQSSQNSEEVQLMNSSNIDK</sequence>
<keyword evidence="2" id="KW-0472">Membrane</keyword>
<comment type="caution">
    <text evidence="4">The sequence shown here is derived from an EMBL/GenBank/DDBJ whole genome shotgun (WGS) entry which is preliminary data.</text>
</comment>
<keyword evidence="2" id="KW-1133">Transmembrane helix</keyword>
<evidence type="ECO:0000256" key="1">
    <source>
        <dbReference type="SAM" id="MobiDB-lite"/>
    </source>
</evidence>
<feature type="region of interest" description="Disordered" evidence="1">
    <location>
        <begin position="349"/>
        <end position="401"/>
    </location>
</feature>
<feature type="transmembrane region" description="Helical" evidence="2">
    <location>
        <begin position="421"/>
        <end position="446"/>
    </location>
</feature>
<evidence type="ECO:0000313" key="4">
    <source>
        <dbReference type="EMBL" id="KAJ6217173.1"/>
    </source>
</evidence>
<reference evidence="4" key="1">
    <citation type="submission" date="2022-12" db="EMBL/GenBank/DDBJ databases">
        <title>Genome assemblies of Blomia tropicalis.</title>
        <authorList>
            <person name="Cui Y."/>
        </authorList>
    </citation>
    <scope>NUCLEOTIDE SEQUENCE</scope>
    <source>
        <tissue evidence="4">Adult mites</tissue>
    </source>
</reference>
<accession>A0A9Q0LZ53</accession>
<keyword evidence="2" id="KW-0812">Transmembrane</keyword>
<name>A0A9Q0LZ53_BLOTA</name>
<feature type="signal peptide" evidence="3">
    <location>
        <begin position="1"/>
        <end position="24"/>
    </location>
</feature>
<evidence type="ECO:0000256" key="2">
    <source>
        <dbReference type="SAM" id="Phobius"/>
    </source>
</evidence>
<protein>
    <submittedName>
        <fullName evidence="4">Uncharacterized protein</fullName>
    </submittedName>
</protein>
<dbReference type="OMA" id="HQRDDPN"/>
<feature type="chain" id="PRO_5040207223" evidence="3">
    <location>
        <begin position="25"/>
        <end position="483"/>
    </location>
</feature>
<feature type="compositionally biased region" description="Polar residues" evidence="1">
    <location>
        <begin position="463"/>
        <end position="483"/>
    </location>
</feature>
<evidence type="ECO:0000256" key="3">
    <source>
        <dbReference type="SAM" id="SignalP"/>
    </source>
</evidence>
<organism evidence="4 5">
    <name type="scientific">Blomia tropicalis</name>
    <name type="common">Mite</name>
    <dbReference type="NCBI Taxonomy" id="40697"/>
    <lineage>
        <taxon>Eukaryota</taxon>
        <taxon>Metazoa</taxon>
        <taxon>Ecdysozoa</taxon>
        <taxon>Arthropoda</taxon>
        <taxon>Chelicerata</taxon>
        <taxon>Arachnida</taxon>
        <taxon>Acari</taxon>
        <taxon>Acariformes</taxon>
        <taxon>Sarcoptiformes</taxon>
        <taxon>Astigmata</taxon>
        <taxon>Glycyphagoidea</taxon>
        <taxon>Echimyopodidae</taxon>
        <taxon>Blomia</taxon>
    </lineage>
</organism>
<keyword evidence="5" id="KW-1185">Reference proteome</keyword>
<gene>
    <name evidence="4" type="ORF">RDWZM_008330</name>
</gene>